<sequence length="67" mass="7832">MIEAKTQQNCSYCHKPFQLFLHEPGISEYITISNNDYYLTTGINHMGFTNFHIRYCPKCGRKLGDEI</sequence>
<dbReference type="Proteomes" id="UP000198430">
    <property type="component" value="Unassembled WGS sequence"/>
</dbReference>
<evidence type="ECO:0000313" key="2">
    <source>
        <dbReference type="Proteomes" id="UP000198430"/>
    </source>
</evidence>
<dbReference type="EMBL" id="BCMH01000012">
    <property type="protein sequence ID" value="GAX04096.1"/>
    <property type="molecule type" value="Genomic_DNA"/>
</dbReference>
<gene>
    <name evidence="1" type="ORF">IWT140_01733</name>
</gene>
<dbReference type="AlphaFoldDB" id="A0A1Z5IQZ5"/>
<proteinExistence type="predicted"/>
<name>A0A1Z5IQZ5_9LACO</name>
<reference evidence="1 2" key="1">
    <citation type="submission" date="2015-11" db="EMBL/GenBank/DDBJ databases">
        <title>Draft genome sequences of new species of the genus Lactobacillus isolated from orchardgrass silage.</title>
        <authorList>
            <person name="Tohno M."/>
            <person name="Tanizawa Y."/>
            <person name="Arita M."/>
        </authorList>
    </citation>
    <scope>NUCLEOTIDE SEQUENCE [LARGE SCALE GENOMIC DNA]</scope>
    <source>
        <strain evidence="1 2">IWT140</strain>
    </source>
</reference>
<accession>A0A1Z5IQZ5</accession>
<comment type="caution">
    <text evidence="1">The sequence shown here is derived from an EMBL/GenBank/DDBJ whole genome shotgun (WGS) entry which is preliminary data.</text>
</comment>
<evidence type="ECO:0000313" key="1">
    <source>
        <dbReference type="EMBL" id="GAX04096.1"/>
    </source>
</evidence>
<keyword evidence="2" id="KW-1185">Reference proteome</keyword>
<protein>
    <submittedName>
        <fullName evidence="1">Uncharacterized protein</fullName>
    </submittedName>
</protein>
<organism evidence="1 2">
    <name type="scientific">Secundilactobacillus pentosiphilus</name>
    <dbReference type="NCBI Taxonomy" id="1714682"/>
    <lineage>
        <taxon>Bacteria</taxon>
        <taxon>Bacillati</taxon>
        <taxon>Bacillota</taxon>
        <taxon>Bacilli</taxon>
        <taxon>Lactobacillales</taxon>
        <taxon>Lactobacillaceae</taxon>
        <taxon>Secundilactobacillus</taxon>
    </lineage>
</organism>